<dbReference type="AlphaFoldDB" id="A0A8H3X8Y0"/>
<dbReference type="OrthoDB" id="7869097at2759"/>
<feature type="region of interest" description="Disordered" evidence="4">
    <location>
        <begin position="230"/>
        <end position="251"/>
    </location>
</feature>
<dbReference type="PANTHER" id="PTHR46509:SF1">
    <property type="entry name" value="PHOSPHOADENOSINE PHOSPHOSULFATE REDUCTASE"/>
    <property type="match status" value="1"/>
</dbReference>
<dbReference type="PIRSF" id="PIRSF000857">
    <property type="entry name" value="PAPS_reductase"/>
    <property type="match status" value="1"/>
</dbReference>
<comment type="caution">
    <text evidence="6">The sequence shown here is derived from an EMBL/GenBank/DDBJ whole genome shotgun (WGS) entry which is preliminary data.</text>
</comment>
<dbReference type="InterPro" id="IPR014729">
    <property type="entry name" value="Rossmann-like_a/b/a_fold"/>
</dbReference>
<keyword evidence="7" id="KW-1185">Reference proteome</keyword>
<evidence type="ECO:0000256" key="2">
    <source>
        <dbReference type="ARBA" id="ARBA00023002"/>
    </source>
</evidence>
<reference evidence="6 7" key="1">
    <citation type="journal article" date="2019" name="Environ. Microbiol.">
        <title>At the nexus of three kingdoms: the genome of the mycorrhizal fungus Gigaspora margarita provides insights into plant, endobacterial and fungal interactions.</title>
        <authorList>
            <person name="Venice F."/>
            <person name="Ghignone S."/>
            <person name="Salvioli di Fossalunga A."/>
            <person name="Amselem J."/>
            <person name="Novero M."/>
            <person name="Xianan X."/>
            <person name="Sedzielewska Toro K."/>
            <person name="Morin E."/>
            <person name="Lipzen A."/>
            <person name="Grigoriev I.V."/>
            <person name="Henrissat B."/>
            <person name="Martin F.M."/>
            <person name="Bonfante P."/>
        </authorList>
    </citation>
    <scope>NUCLEOTIDE SEQUENCE [LARGE SCALE GENOMIC DNA]</scope>
    <source>
        <strain evidence="6 7">BEG34</strain>
    </source>
</reference>
<dbReference type="NCBIfam" id="TIGR02057">
    <property type="entry name" value="PAPS_reductase"/>
    <property type="match status" value="1"/>
</dbReference>
<evidence type="ECO:0000256" key="4">
    <source>
        <dbReference type="SAM" id="MobiDB-lite"/>
    </source>
</evidence>
<protein>
    <submittedName>
        <fullName evidence="6">Phosphoadenosine phosphosulfate reductase</fullName>
    </submittedName>
</protein>
<dbReference type="Gene3D" id="3.40.50.620">
    <property type="entry name" value="HUPs"/>
    <property type="match status" value="1"/>
</dbReference>
<evidence type="ECO:0000313" key="6">
    <source>
        <dbReference type="EMBL" id="KAF0429173.1"/>
    </source>
</evidence>
<feature type="domain" description="Phosphoadenosine phosphosulphate reductase" evidence="5">
    <location>
        <begin position="49"/>
        <end position="234"/>
    </location>
</feature>
<dbReference type="GO" id="GO:0004604">
    <property type="term" value="F:phosphoadenylyl-sulfate reductase (thioredoxin) activity"/>
    <property type="evidence" value="ECO:0007669"/>
    <property type="project" value="InterPro"/>
</dbReference>
<proteinExistence type="inferred from homology"/>
<dbReference type="Proteomes" id="UP000439903">
    <property type="component" value="Unassembled WGS sequence"/>
</dbReference>
<dbReference type="InterPro" id="IPR011800">
    <property type="entry name" value="PAPS_reductase_CysH"/>
</dbReference>
<dbReference type="CDD" id="cd23945">
    <property type="entry name" value="PAPS_reductase"/>
    <property type="match status" value="1"/>
</dbReference>
<dbReference type="NCBIfam" id="NF002537">
    <property type="entry name" value="PRK02090.1"/>
    <property type="match status" value="1"/>
</dbReference>
<comment type="pathway">
    <text evidence="3">Sulfur metabolism; hydrogen sulfide biosynthesis; sulfite from sulfate.</text>
</comment>
<name>A0A8H3X8Y0_GIGMA</name>
<dbReference type="EMBL" id="WTPW01001553">
    <property type="protein sequence ID" value="KAF0429173.1"/>
    <property type="molecule type" value="Genomic_DNA"/>
</dbReference>
<dbReference type="InterPro" id="IPR004511">
    <property type="entry name" value="PAPS/APS_Rdtase"/>
</dbReference>
<evidence type="ECO:0000256" key="1">
    <source>
        <dbReference type="ARBA" id="ARBA00009732"/>
    </source>
</evidence>
<dbReference type="PANTHER" id="PTHR46509">
    <property type="entry name" value="PHOSPHOADENOSINE PHOSPHOSULFATE REDUCTASE"/>
    <property type="match status" value="1"/>
</dbReference>
<evidence type="ECO:0000313" key="7">
    <source>
        <dbReference type="Proteomes" id="UP000439903"/>
    </source>
</evidence>
<dbReference type="GO" id="GO:0005737">
    <property type="term" value="C:cytoplasm"/>
    <property type="evidence" value="ECO:0007669"/>
    <property type="project" value="TreeGrafter"/>
</dbReference>
<gene>
    <name evidence="6" type="ORF">F8M41_005777</name>
</gene>
<dbReference type="HAMAP" id="MF_00063">
    <property type="entry name" value="CysH"/>
    <property type="match status" value="1"/>
</dbReference>
<dbReference type="Pfam" id="PF01507">
    <property type="entry name" value="PAPS_reduct"/>
    <property type="match status" value="1"/>
</dbReference>
<organism evidence="6 7">
    <name type="scientific">Gigaspora margarita</name>
    <dbReference type="NCBI Taxonomy" id="4874"/>
    <lineage>
        <taxon>Eukaryota</taxon>
        <taxon>Fungi</taxon>
        <taxon>Fungi incertae sedis</taxon>
        <taxon>Mucoromycota</taxon>
        <taxon>Glomeromycotina</taxon>
        <taxon>Glomeromycetes</taxon>
        <taxon>Diversisporales</taxon>
        <taxon>Gigasporaceae</taxon>
        <taxon>Gigaspora</taxon>
    </lineage>
</organism>
<evidence type="ECO:0000256" key="3">
    <source>
        <dbReference type="ARBA" id="ARBA00024327"/>
    </source>
</evidence>
<sequence>MGPNEDYDSDERLPNLFTEKHLDYLNEKLAKLSPKKILEWAIVSLPGLYQTTAFGLTGLIILDIISKISYEYAEENEATPQHLVPLIFVDTLYHFDETLDLANRAASRYNAPLHIYKPVNCETTQDFEQIYGKNLWETDDSSYDYLVKVEPSRRAYKELGVSAIITGRRRSQKGERENIKILEMETGTGLLKLNPLALWDFPRVKAYIRANEVPYNPLLDKGYRSVGDWHSTKPINNDTTSERDGRWQGQNKTECGLHKDYFKMRAAFVAAQKRKVTVISSNTP</sequence>
<dbReference type="GO" id="GO:0019379">
    <property type="term" value="P:sulfate assimilation, phosphoadenylyl sulfate reduction by phosphoadenylyl-sulfate reductase (thioredoxin)"/>
    <property type="evidence" value="ECO:0007669"/>
    <property type="project" value="InterPro"/>
</dbReference>
<dbReference type="InterPro" id="IPR002500">
    <property type="entry name" value="PAPS_reduct_dom"/>
</dbReference>
<dbReference type="SUPFAM" id="SSF52402">
    <property type="entry name" value="Adenine nucleotide alpha hydrolases-like"/>
    <property type="match status" value="1"/>
</dbReference>
<comment type="similarity">
    <text evidence="1">Belongs to the PAPS reductase family. CysH subfamily.</text>
</comment>
<dbReference type="NCBIfam" id="TIGR00434">
    <property type="entry name" value="cysH"/>
    <property type="match status" value="1"/>
</dbReference>
<evidence type="ECO:0000259" key="5">
    <source>
        <dbReference type="Pfam" id="PF01507"/>
    </source>
</evidence>
<accession>A0A8H3X8Y0</accession>
<keyword evidence="2" id="KW-0560">Oxidoreductase</keyword>